<dbReference type="SUPFAM" id="SSF52540">
    <property type="entry name" value="P-loop containing nucleoside triphosphate hydrolases"/>
    <property type="match status" value="1"/>
</dbReference>
<gene>
    <name evidence="4" type="ORF">APQ99_02306</name>
</gene>
<dbReference type="Proteomes" id="UP000323075">
    <property type="component" value="Unassembled WGS sequence"/>
</dbReference>
<reference evidence="4 5" key="1">
    <citation type="submission" date="2019-07" db="EMBL/GenBank/DDBJ databases">
        <title>Genomic Encyclopedia of Archaeal and Bacterial Type Strains, Phase II (KMG-II): from individual species to whole genera.</title>
        <authorList>
            <person name="Goeker M."/>
        </authorList>
    </citation>
    <scope>NUCLEOTIDE SEQUENCE [LARGE SCALE GENOMIC DNA]</scope>
    <source>
        <strain evidence="4 5">DSM 3754</strain>
    </source>
</reference>
<name>A0A663A8T4_HALS9</name>
<dbReference type="Pfam" id="PF13304">
    <property type="entry name" value="AAA_21"/>
    <property type="match status" value="1"/>
</dbReference>
<organism evidence="4 5">
    <name type="scientific">Halobacterium salinarum (strain ATCC 33171 / DSM 3754 / JCM 8978 / NBRC 102687 / NCIMB 764 / 91-R6)</name>
    <dbReference type="NCBI Taxonomy" id="2597657"/>
    <lineage>
        <taxon>Archaea</taxon>
        <taxon>Methanobacteriati</taxon>
        <taxon>Methanobacteriota</taxon>
        <taxon>Stenosarchaea group</taxon>
        <taxon>Halobacteria</taxon>
        <taxon>Halobacteriales</taxon>
        <taxon>Halobacteriaceae</taxon>
        <taxon>Halobacterium</taxon>
    </lineage>
</organism>
<proteinExistence type="inferred from homology"/>
<dbReference type="InterPro" id="IPR003959">
    <property type="entry name" value="ATPase_AAA_core"/>
</dbReference>
<dbReference type="AlphaFoldDB" id="A0A663A8T4"/>
<dbReference type="GO" id="GO:0005524">
    <property type="term" value="F:ATP binding"/>
    <property type="evidence" value="ECO:0007669"/>
    <property type="project" value="InterPro"/>
</dbReference>
<evidence type="ECO:0000256" key="1">
    <source>
        <dbReference type="ARBA" id="ARBA00005417"/>
    </source>
</evidence>
<evidence type="ECO:0000313" key="4">
    <source>
        <dbReference type="EMBL" id="TYO74488.1"/>
    </source>
</evidence>
<dbReference type="InterPro" id="IPR027417">
    <property type="entry name" value="P-loop_NTPase"/>
</dbReference>
<dbReference type="PANTHER" id="PTHR43335">
    <property type="entry name" value="ABC TRANSPORTER, ATP-BINDING PROTEIN"/>
    <property type="match status" value="1"/>
</dbReference>
<dbReference type="GO" id="GO:0016887">
    <property type="term" value="F:ATP hydrolysis activity"/>
    <property type="evidence" value="ECO:0007669"/>
    <property type="project" value="InterPro"/>
</dbReference>
<dbReference type="EMBL" id="VRYN01000014">
    <property type="protein sequence ID" value="TYO74488.1"/>
    <property type="molecule type" value="Genomic_DNA"/>
</dbReference>
<dbReference type="Gene3D" id="3.40.50.300">
    <property type="entry name" value="P-loop containing nucleotide triphosphate hydrolases"/>
    <property type="match status" value="1"/>
</dbReference>
<feature type="domain" description="ATPase AAA-type core" evidence="3">
    <location>
        <begin position="27"/>
        <end position="91"/>
    </location>
</feature>
<evidence type="ECO:0000313" key="5">
    <source>
        <dbReference type="Proteomes" id="UP000323075"/>
    </source>
</evidence>
<evidence type="ECO:0000256" key="2">
    <source>
        <dbReference type="ARBA" id="ARBA00022448"/>
    </source>
</evidence>
<protein>
    <submittedName>
        <fullName evidence="4">ABC transporter</fullName>
    </submittedName>
</protein>
<sequence>MPGRVGVERVLGRVALSAVTDRRTNALSGGMRRLLGVAQTMLGDPPVRVLDDPASGLDPGMSRYLGTVVERLTADSGAAVLLSTHDLQLVDRIVDTVVVVAHGKVDDDRLPAWSEFQELAGKYETEW</sequence>
<keyword evidence="2" id="KW-0813">Transport</keyword>
<evidence type="ECO:0000259" key="3">
    <source>
        <dbReference type="Pfam" id="PF13304"/>
    </source>
</evidence>
<comment type="similarity">
    <text evidence="1">Belongs to the ABC transporter superfamily.</text>
</comment>
<comment type="caution">
    <text evidence="4">The sequence shown here is derived from an EMBL/GenBank/DDBJ whole genome shotgun (WGS) entry which is preliminary data.</text>
</comment>
<accession>A0A663A8T4</accession>